<dbReference type="Proteomes" id="UP001165064">
    <property type="component" value="Unassembled WGS sequence"/>
</dbReference>
<accession>A0ACB5UAT7</accession>
<name>A0ACB5UAT7_AMBMO</name>
<sequence length="248" mass="27799">MRLNPLVPILLLLSQSIIQVTSTEVIFQLQEETNIEQFKIKYEDFITQHNAKIPLDNDNLPQPSTKDKDEKDTTAQQPNQQEVIRCLEMGKTKKFKACMASLSTELLKTAFFDNTIKRISLDRPVQLCTTQEFAPKHLVRLSQPHRILKRQTMEFQYENGPVNASMALSSPVKVYLLDSGINHAHLDFEARVKQGLDLVKDGFTGDPHGHGTAVAGVVGSGVFGADKSVEIVDYRVFDFNGETIVSVL</sequence>
<organism evidence="1 2">
    <name type="scientific">Ambrosiozyma monospora</name>
    <name type="common">Yeast</name>
    <name type="synonym">Endomycopsis monosporus</name>
    <dbReference type="NCBI Taxonomy" id="43982"/>
    <lineage>
        <taxon>Eukaryota</taxon>
        <taxon>Fungi</taxon>
        <taxon>Dikarya</taxon>
        <taxon>Ascomycota</taxon>
        <taxon>Saccharomycotina</taxon>
        <taxon>Pichiomycetes</taxon>
        <taxon>Pichiales</taxon>
        <taxon>Pichiaceae</taxon>
        <taxon>Ambrosiozyma</taxon>
    </lineage>
</organism>
<comment type="caution">
    <text evidence="1">The sequence shown here is derived from an EMBL/GenBank/DDBJ whole genome shotgun (WGS) entry which is preliminary data.</text>
</comment>
<reference evidence="1" key="1">
    <citation type="submission" date="2023-04" db="EMBL/GenBank/DDBJ databases">
        <title>Ambrosiozyma monospora NBRC 10751.</title>
        <authorList>
            <person name="Ichikawa N."/>
            <person name="Sato H."/>
            <person name="Tonouchi N."/>
        </authorList>
    </citation>
    <scope>NUCLEOTIDE SEQUENCE</scope>
    <source>
        <strain evidence="1">NBRC 10751</strain>
    </source>
</reference>
<keyword evidence="2" id="KW-1185">Reference proteome</keyword>
<dbReference type="EMBL" id="BSXS01014715">
    <property type="protein sequence ID" value="GMF05868.1"/>
    <property type="molecule type" value="Genomic_DNA"/>
</dbReference>
<evidence type="ECO:0000313" key="2">
    <source>
        <dbReference type="Proteomes" id="UP001165064"/>
    </source>
</evidence>
<protein>
    <submittedName>
        <fullName evidence="1">Unnamed protein product</fullName>
    </submittedName>
</protein>
<proteinExistence type="predicted"/>
<gene>
    <name evidence="1" type="ORF">Amon02_001249000</name>
</gene>
<evidence type="ECO:0000313" key="1">
    <source>
        <dbReference type="EMBL" id="GMF05868.1"/>
    </source>
</evidence>